<keyword evidence="2" id="KW-0413">Isomerase</keyword>
<evidence type="ECO:0000313" key="2">
    <source>
        <dbReference type="EMBL" id="GAK57248.1"/>
    </source>
</evidence>
<dbReference type="PANTHER" id="PTHR12110">
    <property type="entry name" value="HYDROXYPYRUVATE ISOMERASE"/>
    <property type="match status" value="1"/>
</dbReference>
<dbReference type="InterPro" id="IPR036237">
    <property type="entry name" value="Xyl_isomerase-like_sf"/>
</dbReference>
<dbReference type="HOGENOM" id="CLU_972031_0_0_0"/>
<reference evidence="2" key="1">
    <citation type="journal article" date="2015" name="PeerJ">
        <title>First genomic representation of candidate bacterial phylum KSB3 points to enhanced environmental sensing as a trigger of wastewater bulking.</title>
        <authorList>
            <person name="Sekiguchi Y."/>
            <person name="Ohashi A."/>
            <person name="Parks D.H."/>
            <person name="Yamauchi T."/>
            <person name="Tyson G.W."/>
            <person name="Hugenholtz P."/>
        </authorList>
    </citation>
    <scope>NUCLEOTIDE SEQUENCE [LARGE SCALE GENOMIC DNA]</scope>
</reference>
<gene>
    <name evidence="2" type="ORF">U27_04213</name>
</gene>
<sequence length="286" mass="31516">MAKYKTALGLNGFGWAYVVYNQPYDFEKILVHAAKLGFDGVELFGMPENYPVEKSAQFALRKQIEDHGLVVASIQSLPGGLGNGHPASAYSLCRKDYVNYIQNMLDLAVTLGCEAMGVWAGELFGTGPNEQSINYMAEVYTQCAALAKDAGIPLVLEAEPVQQVNTPEVWFRILKATNSKYLRALCDLAHINILSKQKPLELLKELQPYIGYTHLAGNDGTCTKIESRSSTHLALTEGSMDWKAMLNQILDGGYDGWLDIDVWENPDPFGASEAGKKALDEFLAKR</sequence>
<organism evidence="2">
    <name type="scientific">Vecturithrix granuli</name>
    <dbReference type="NCBI Taxonomy" id="1499967"/>
    <lineage>
        <taxon>Bacteria</taxon>
        <taxon>Candidatus Moduliflexota</taxon>
        <taxon>Candidatus Vecturitrichia</taxon>
        <taxon>Candidatus Vecturitrichales</taxon>
        <taxon>Candidatus Vecturitrichaceae</taxon>
        <taxon>Candidatus Vecturithrix</taxon>
    </lineage>
</organism>
<dbReference type="InterPro" id="IPR013022">
    <property type="entry name" value="Xyl_isomerase-like_TIM-brl"/>
</dbReference>
<keyword evidence="3" id="KW-1185">Reference proteome</keyword>
<dbReference type="InterPro" id="IPR050312">
    <property type="entry name" value="IolE/XylAMocC-like"/>
</dbReference>
<dbReference type="Pfam" id="PF01261">
    <property type="entry name" value="AP_endonuc_2"/>
    <property type="match status" value="1"/>
</dbReference>
<dbReference type="AlphaFoldDB" id="A0A081BY43"/>
<evidence type="ECO:0000313" key="3">
    <source>
        <dbReference type="Proteomes" id="UP000030661"/>
    </source>
</evidence>
<evidence type="ECO:0000259" key="1">
    <source>
        <dbReference type="Pfam" id="PF01261"/>
    </source>
</evidence>
<dbReference type="EMBL" id="DF820465">
    <property type="protein sequence ID" value="GAK57248.1"/>
    <property type="molecule type" value="Genomic_DNA"/>
</dbReference>
<dbReference type="Proteomes" id="UP000030661">
    <property type="component" value="Unassembled WGS sequence"/>
</dbReference>
<proteinExistence type="predicted"/>
<dbReference type="Gene3D" id="3.20.20.150">
    <property type="entry name" value="Divalent-metal-dependent TIM barrel enzymes"/>
    <property type="match status" value="1"/>
</dbReference>
<name>A0A081BY43_VECG1</name>
<feature type="domain" description="Xylose isomerase-like TIM barrel" evidence="1">
    <location>
        <begin position="32"/>
        <end position="268"/>
    </location>
</feature>
<dbReference type="GO" id="GO:0016853">
    <property type="term" value="F:isomerase activity"/>
    <property type="evidence" value="ECO:0007669"/>
    <property type="project" value="UniProtKB-KW"/>
</dbReference>
<dbReference type="eggNOG" id="COG1082">
    <property type="taxonomic scope" value="Bacteria"/>
</dbReference>
<dbReference type="STRING" id="1499967.U27_04213"/>
<accession>A0A081BY43</accession>
<protein>
    <submittedName>
        <fullName evidence="2">Sugar phosphate isomerase/epimerase</fullName>
    </submittedName>
</protein>
<dbReference type="SUPFAM" id="SSF51658">
    <property type="entry name" value="Xylose isomerase-like"/>
    <property type="match status" value="1"/>
</dbReference>